<dbReference type="EMBL" id="AQPX01000017">
    <property type="protein sequence ID" value="EON72568.1"/>
    <property type="molecule type" value="Genomic_DNA"/>
</dbReference>
<dbReference type="HOGENOM" id="CLU_044561_0_0_9"/>
<gene>
    <name evidence="1" type="ORF">H131_10523</name>
</gene>
<evidence type="ECO:0000313" key="2">
    <source>
        <dbReference type="Proteomes" id="UP000013911"/>
    </source>
</evidence>
<organism evidence="1 2">
    <name type="scientific">Lysinibacillus sphaericus OT4b.31</name>
    <dbReference type="NCBI Taxonomy" id="1285586"/>
    <lineage>
        <taxon>Bacteria</taxon>
        <taxon>Bacillati</taxon>
        <taxon>Bacillota</taxon>
        <taxon>Bacilli</taxon>
        <taxon>Bacillales</taxon>
        <taxon>Bacillaceae</taxon>
        <taxon>Lysinibacillus</taxon>
    </lineage>
</organism>
<accession>R7ZEP3</accession>
<dbReference type="AlphaFoldDB" id="R7ZEP3"/>
<name>R7ZEP3_LYSSH</name>
<dbReference type="OrthoDB" id="5184540at2"/>
<sequence>MTFNQDLLSENIEELIALKGLFKNQIDTNEYQEWEKKLDGTIDYIFTNNHQNYELLFIQINTLTMELREIWMNYVQNITNKHLKSPPLHIIKNLPQSNKIDFSYERNIQPDFLENKVSLYREVPSNWEISNVLCSSGMTAISTIMQSYFAMYKPSLNKKLVISTWRDYFETRVLTDLYRNELIEITNYPTQEEFFDVIEHTDLFFIELVRYNWDLEVFNLNEFLEILSNSTPNRLRILILDTTLSGNHHQLEKILSGLQYFPNIIIIQVHSILKLDQQGLELSNGGAISVYTLKDNVAIPSAEAFAGYLRQVRTILGAGLSYQEIALLDNEFVFNKNKYSDYCNLIYENNKLMAETIHTNGIFEKVVYPSLFSEVDWAKSPFVVFHLKEDHLDNHGFLLGVLSYEVKKRKINFYHGSSFGFRDSRYEVIIPNTSENKGLFKIAMGVRKGIDLLNIIELMQEISDYKDFSELKASYPTVNAIRFDTK</sequence>
<dbReference type="RefSeq" id="WP_010859053.1">
    <property type="nucleotide sequence ID" value="NZ_KB933398.1"/>
</dbReference>
<reference evidence="1 2" key="1">
    <citation type="submission" date="2013-04" db="EMBL/GenBank/DDBJ databases">
        <title>Draft genome of the heavy metal tolerant bacterium Lysinibacillus sphaericus strain OT4b.31.</title>
        <authorList>
            <person name="Pena-Montenegro T.D."/>
            <person name="Dussan J."/>
        </authorList>
    </citation>
    <scope>NUCLEOTIDE SEQUENCE [LARGE SCALE GENOMIC DNA]</scope>
    <source>
        <strain evidence="1 2">OT4b.31</strain>
    </source>
</reference>
<dbReference type="eggNOG" id="COG0626">
    <property type="taxonomic scope" value="Bacteria"/>
</dbReference>
<protein>
    <submittedName>
        <fullName evidence="1">Uncharacterized protein</fullName>
    </submittedName>
</protein>
<evidence type="ECO:0000313" key="1">
    <source>
        <dbReference type="EMBL" id="EON72568.1"/>
    </source>
</evidence>
<dbReference type="PATRIC" id="fig|1285586.5.peg.2131"/>
<proteinExistence type="predicted"/>
<dbReference type="Proteomes" id="UP000013911">
    <property type="component" value="Unassembled WGS sequence"/>
</dbReference>
<comment type="caution">
    <text evidence="1">The sequence shown here is derived from an EMBL/GenBank/DDBJ whole genome shotgun (WGS) entry which is preliminary data.</text>
</comment>